<protein>
    <submittedName>
        <fullName evidence="5">Alpha/beta hydrolase</fullName>
    </submittedName>
</protein>
<comment type="similarity">
    <text evidence="1">Belongs to the 'GDXG' lipolytic enzyme family.</text>
</comment>
<evidence type="ECO:0000313" key="5">
    <source>
        <dbReference type="EMBL" id="WHS65281.1"/>
    </source>
</evidence>
<feature type="domain" description="Alpha/beta hydrolase fold-3" evidence="4">
    <location>
        <begin position="77"/>
        <end position="281"/>
    </location>
</feature>
<dbReference type="InterPro" id="IPR050300">
    <property type="entry name" value="GDXG_lipolytic_enzyme"/>
</dbReference>
<organism evidence="5 6">
    <name type="scientific">Comamonas resistens</name>
    <dbReference type="NCBI Taxonomy" id="3046670"/>
    <lineage>
        <taxon>Bacteria</taxon>
        <taxon>Pseudomonadati</taxon>
        <taxon>Pseudomonadota</taxon>
        <taxon>Betaproteobacteria</taxon>
        <taxon>Burkholderiales</taxon>
        <taxon>Comamonadaceae</taxon>
        <taxon>Comamonas</taxon>
    </lineage>
</organism>
<dbReference type="RefSeq" id="WP_283486382.1">
    <property type="nucleotide sequence ID" value="NZ_CP125947.1"/>
</dbReference>
<evidence type="ECO:0000256" key="2">
    <source>
        <dbReference type="ARBA" id="ARBA00022801"/>
    </source>
</evidence>
<dbReference type="PROSITE" id="PS01173">
    <property type="entry name" value="LIPASE_GDXG_HIS"/>
    <property type="match status" value="1"/>
</dbReference>
<evidence type="ECO:0000256" key="1">
    <source>
        <dbReference type="ARBA" id="ARBA00010515"/>
    </source>
</evidence>
<gene>
    <name evidence="5" type="ORF">QMY55_22850</name>
</gene>
<evidence type="ECO:0000313" key="6">
    <source>
        <dbReference type="Proteomes" id="UP001240697"/>
    </source>
</evidence>
<dbReference type="Proteomes" id="UP001240697">
    <property type="component" value="Chromosome"/>
</dbReference>
<dbReference type="PANTHER" id="PTHR48081:SF8">
    <property type="entry name" value="ALPHA_BETA HYDROLASE FOLD-3 DOMAIN-CONTAINING PROTEIN-RELATED"/>
    <property type="match status" value="1"/>
</dbReference>
<evidence type="ECO:0000259" key="4">
    <source>
        <dbReference type="Pfam" id="PF07859"/>
    </source>
</evidence>
<sequence>MQIHPELAAALAQLSGLPPIDYQTMPIAGIRQVLDHLPMPPSGLEMHEVRDLSMGSPESPLAARLYRPTADDNMPMVVFFHGGGWCIGTIDTHDGLCRHIALLTGMNVCSIDYRLAPEHAFPAPLNDAYAATRWVAAHAHELHSDPSRILVAGDSAGGNLAIATCLKARHDQWNGICGQLLLYPVCDARADSASYSLYGDMPLLSSTNMQQMWAYYHPAQPVSPLASILENESLAGLPPAVVVTAELDILRDEGNELARRLAVDGVEVMHLQAQGMVHGFASFSTALPHVASILRDACTRLQLLVGTQESTA</sequence>
<dbReference type="InterPro" id="IPR002168">
    <property type="entry name" value="Lipase_GDXG_HIS_AS"/>
</dbReference>
<dbReference type="Pfam" id="PF07859">
    <property type="entry name" value="Abhydrolase_3"/>
    <property type="match status" value="1"/>
</dbReference>
<dbReference type="InterPro" id="IPR033140">
    <property type="entry name" value="Lipase_GDXG_put_SER_AS"/>
</dbReference>
<dbReference type="PROSITE" id="PS01174">
    <property type="entry name" value="LIPASE_GDXG_SER"/>
    <property type="match status" value="1"/>
</dbReference>
<feature type="active site" evidence="3">
    <location>
        <position position="155"/>
    </location>
</feature>
<accession>A0ABY8SS18</accession>
<evidence type="ECO:0000256" key="3">
    <source>
        <dbReference type="PROSITE-ProRule" id="PRU10038"/>
    </source>
</evidence>
<dbReference type="InterPro" id="IPR013094">
    <property type="entry name" value="AB_hydrolase_3"/>
</dbReference>
<dbReference type="Gene3D" id="3.40.50.1820">
    <property type="entry name" value="alpha/beta hydrolase"/>
    <property type="match status" value="1"/>
</dbReference>
<dbReference type="GO" id="GO:0016787">
    <property type="term" value="F:hydrolase activity"/>
    <property type="evidence" value="ECO:0007669"/>
    <property type="project" value="UniProtKB-KW"/>
</dbReference>
<name>A0ABY8SS18_9BURK</name>
<keyword evidence="6" id="KW-1185">Reference proteome</keyword>
<reference evidence="5 6" key="1">
    <citation type="submission" date="2023-05" db="EMBL/GenBank/DDBJ databases">
        <authorList>
            <person name="Yin Y."/>
            <person name="Lu Z."/>
        </authorList>
    </citation>
    <scope>NUCLEOTIDE SEQUENCE [LARGE SCALE GENOMIC DNA]</scope>
    <source>
        <strain evidence="5 6">ZM22</strain>
    </source>
</reference>
<dbReference type="InterPro" id="IPR029058">
    <property type="entry name" value="AB_hydrolase_fold"/>
</dbReference>
<proteinExistence type="inferred from homology"/>
<dbReference type="EMBL" id="CP125947">
    <property type="protein sequence ID" value="WHS65281.1"/>
    <property type="molecule type" value="Genomic_DNA"/>
</dbReference>
<dbReference type="PANTHER" id="PTHR48081">
    <property type="entry name" value="AB HYDROLASE SUPERFAMILY PROTEIN C4A8.06C"/>
    <property type="match status" value="1"/>
</dbReference>
<dbReference type="SUPFAM" id="SSF53474">
    <property type="entry name" value="alpha/beta-Hydrolases"/>
    <property type="match status" value="1"/>
</dbReference>
<keyword evidence="2 5" id="KW-0378">Hydrolase</keyword>